<feature type="region of interest" description="Disordered" evidence="1">
    <location>
        <begin position="1"/>
        <end position="34"/>
    </location>
</feature>
<reference evidence="2 3" key="1">
    <citation type="journal article" date="2018" name="Front. Plant Sci.">
        <title>Red Clover (Trifolium pratense) and Zigzag Clover (T. medium) - A Picture of Genomic Similarities and Differences.</title>
        <authorList>
            <person name="Dluhosova J."/>
            <person name="Istvanek J."/>
            <person name="Nedelnik J."/>
            <person name="Repkova J."/>
        </authorList>
    </citation>
    <scope>NUCLEOTIDE SEQUENCE [LARGE SCALE GENOMIC DNA]</scope>
    <source>
        <strain evidence="3">cv. 10/8</strain>
        <tissue evidence="2">Leaf</tissue>
    </source>
</reference>
<accession>A0A392P3X7</accession>
<protein>
    <submittedName>
        <fullName evidence="2">Uncharacterized protein</fullName>
    </submittedName>
</protein>
<name>A0A392P3X7_9FABA</name>
<proteinExistence type="predicted"/>
<feature type="compositionally biased region" description="Basic and acidic residues" evidence="1">
    <location>
        <begin position="20"/>
        <end position="34"/>
    </location>
</feature>
<organism evidence="2 3">
    <name type="scientific">Trifolium medium</name>
    <dbReference type="NCBI Taxonomy" id="97028"/>
    <lineage>
        <taxon>Eukaryota</taxon>
        <taxon>Viridiplantae</taxon>
        <taxon>Streptophyta</taxon>
        <taxon>Embryophyta</taxon>
        <taxon>Tracheophyta</taxon>
        <taxon>Spermatophyta</taxon>
        <taxon>Magnoliopsida</taxon>
        <taxon>eudicotyledons</taxon>
        <taxon>Gunneridae</taxon>
        <taxon>Pentapetalae</taxon>
        <taxon>rosids</taxon>
        <taxon>fabids</taxon>
        <taxon>Fabales</taxon>
        <taxon>Fabaceae</taxon>
        <taxon>Papilionoideae</taxon>
        <taxon>50 kb inversion clade</taxon>
        <taxon>NPAAA clade</taxon>
        <taxon>Hologalegina</taxon>
        <taxon>IRL clade</taxon>
        <taxon>Trifolieae</taxon>
        <taxon>Trifolium</taxon>
    </lineage>
</organism>
<evidence type="ECO:0000256" key="1">
    <source>
        <dbReference type="SAM" id="MobiDB-lite"/>
    </source>
</evidence>
<sequence length="34" mass="3932">MMRIAKDVEEELREEDDEVEKGLGKKSGLDRLGR</sequence>
<evidence type="ECO:0000313" key="2">
    <source>
        <dbReference type="EMBL" id="MCI06761.1"/>
    </source>
</evidence>
<dbReference type="EMBL" id="LXQA010062950">
    <property type="protein sequence ID" value="MCI06761.1"/>
    <property type="molecule type" value="Genomic_DNA"/>
</dbReference>
<dbReference type="AlphaFoldDB" id="A0A392P3X7"/>
<keyword evidence="3" id="KW-1185">Reference proteome</keyword>
<dbReference type="Proteomes" id="UP000265520">
    <property type="component" value="Unassembled WGS sequence"/>
</dbReference>
<evidence type="ECO:0000313" key="3">
    <source>
        <dbReference type="Proteomes" id="UP000265520"/>
    </source>
</evidence>
<comment type="caution">
    <text evidence="2">The sequence shown here is derived from an EMBL/GenBank/DDBJ whole genome shotgun (WGS) entry which is preliminary data.</text>
</comment>
<feature type="compositionally biased region" description="Acidic residues" evidence="1">
    <location>
        <begin position="8"/>
        <end position="19"/>
    </location>
</feature>
<feature type="non-terminal residue" evidence="2">
    <location>
        <position position="34"/>
    </location>
</feature>